<dbReference type="Gene3D" id="3.90.320.10">
    <property type="match status" value="1"/>
</dbReference>
<reference evidence="2" key="1">
    <citation type="journal article" date="2010" name="Science">
        <title>The genome of the Western clawed frog Xenopus tropicalis.</title>
        <authorList>
            <person name="Hellsten U."/>
            <person name="Harland R.M."/>
            <person name="Gilchrist M.J."/>
            <person name="Hendrix D."/>
            <person name="Jurka J."/>
            <person name="Kapitonov V."/>
            <person name="Ovcharenko I."/>
            <person name="Putnam N.H."/>
            <person name="Shu S."/>
            <person name="Taher L."/>
            <person name="Blitz I.L."/>
            <person name="Blumberg B."/>
            <person name="Dichmann D.S."/>
            <person name="Dubchak I."/>
            <person name="Amaya E."/>
            <person name="Detter J.C."/>
            <person name="Fletcher R."/>
            <person name="Gerhard D.S."/>
            <person name="Goodstein D."/>
            <person name="Graves T."/>
            <person name="Grigoriev I.V."/>
            <person name="Grimwood J."/>
            <person name="Kawashima T."/>
            <person name="Lindquist E."/>
            <person name="Lucas S.M."/>
            <person name="Mead P.E."/>
            <person name="Mitros T."/>
            <person name="Ogino H."/>
            <person name="Ohta Y."/>
            <person name="Poliakov A.V."/>
            <person name="Pollet N."/>
            <person name="Robert J."/>
            <person name="Salamov A."/>
            <person name="Sater A.K."/>
            <person name="Schmutz J."/>
            <person name="Terry A."/>
            <person name="Vize P.D."/>
            <person name="Warren W.C."/>
            <person name="Wells D."/>
            <person name="Wills A."/>
            <person name="Wilson R.K."/>
            <person name="Zimmerman L.B."/>
            <person name="Zorn A.M."/>
            <person name="Grainger R."/>
            <person name="Grammer T."/>
            <person name="Khokha M.K."/>
            <person name="Richardson P.M."/>
            <person name="Rokhsar D.S."/>
        </authorList>
    </citation>
    <scope>NUCLEOTIDE SEQUENCE [LARGE SCALE GENOMIC DNA]</scope>
    <source>
        <strain evidence="2">Nigerian</strain>
    </source>
</reference>
<dbReference type="Proteomes" id="UP000008143">
    <property type="component" value="Chromosome 5"/>
</dbReference>
<evidence type="ECO:0000313" key="3">
    <source>
        <dbReference type="Proteomes" id="UP000008143"/>
    </source>
</evidence>
<feature type="compositionally biased region" description="Basic residues" evidence="1">
    <location>
        <begin position="446"/>
        <end position="464"/>
    </location>
</feature>
<dbReference type="RefSeq" id="XP_012818821.2">
    <property type="nucleotide sequence ID" value="XM_012963367.3"/>
</dbReference>
<dbReference type="GeneTree" id="ENSGT01040000241543"/>
<feature type="compositionally biased region" description="Polar residues" evidence="1">
    <location>
        <begin position="465"/>
        <end position="482"/>
    </location>
</feature>
<evidence type="ECO:0000313" key="4">
    <source>
        <dbReference type="RefSeq" id="XP_004914452.2"/>
    </source>
</evidence>
<dbReference type="GeneID" id="101732574"/>
<name>A0A803J797_XENTR</name>
<dbReference type="InterPro" id="IPR051703">
    <property type="entry name" value="NF-kappa-B_Signaling_Reg"/>
</dbReference>
<keyword evidence="3" id="KW-1185">Reference proteome</keyword>
<proteinExistence type="predicted"/>
<evidence type="ECO:0000313" key="6">
    <source>
        <dbReference type="Xenbase" id="XB-GENE-29086211"/>
    </source>
</evidence>
<evidence type="ECO:0000313" key="5">
    <source>
        <dbReference type="RefSeq" id="XP_012818821.2"/>
    </source>
</evidence>
<dbReference type="AGR" id="Xenbase:XB-GENE-29086211"/>
<evidence type="ECO:0000313" key="2">
    <source>
        <dbReference type="Ensembl" id="ENSXETP00000103747"/>
    </source>
</evidence>
<dbReference type="PANTHER" id="PTHR46609">
    <property type="entry name" value="EXONUCLEASE, PHAGE-TYPE/RECB, C-TERMINAL DOMAIN-CONTAINING PROTEIN"/>
    <property type="match status" value="1"/>
</dbReference>
<feature type="region of interest" description="Disordered" evidence="1">
    <location>
        <begin position="1"/>
        <end position="21"/>
    </location>
</feature>
<organism evidence="2">
    <name type="scientific">Xenopus tropicalis</name>
    <name type="common">Western clawed frog</name>
    <name type="synonym">Silurana tropicalis</name>
    <dbReference type="NCBI Taxonomy" id="8364"/>
    <lineage>
        <taxon>Eukaryota</taxon>
        <taxon>Metazoa</taxon>
        <taxon>Chordata</taxon>
        <taxon>Craniata</taxon>
        <taxon>Vertebrata</taxon>
        <taxon>Euteleostomi</taxon>
        <taxon>Amphibia</taxon>
        <taxon>Batrachia</taxon>
        <taxon>Anura</taxon>
        <taxon>Pipoidea</taxon>
        <taxon>Pipidae</taxon>
        <taxon>Xenopodinae</taxon>
        <taxon>Xenopus</taxon>
        <taxon>Silurana</taxon>
    </lineage>
</organism>
<feature type="region of interest" description="Disordered" evidence="1">
    <location>
        <begin position="418"/>
        <end position="484"/>
    </location>
</feature>
<evidence type="ECO:0000256" key="1">
    <source>
        <dbReference type="SAM" id="MobiDB-lite"/>
    </source>
</evidence>
<dbReference type="InterPro" id="IPR011604">
    <property type="entry name" value="PDDEXK-like_dom_sf"/>
</dbReference>
<dbReference type="RefSeq" id="XP_004914452.2">
    <property type="nucleotide sequence ID" value="XM_004914395.4"/>
</dbReference>
<sequence>MDLSSQPLHGSPSDQLNHNLIAPNQRNPQREVSLYQQELVEPLIFKTNPSGLETINLYCHEMGYLYHLTTGSFFRMNTGSLPLLMPGTNQSTFQHSESPTARLPYDSSFHSCYLESSTHKKTATFSCMESKHIKTLNNKLAVPATDTESKFSQSLQVNMVKKEAIIAKGRCAKNSKTKPTACAIGKPIPQVQTESGLPLHGNLLPDTGSNSIAHIQERVSINTRSIKLTPARSAKSKTKKSATDGPSLAIQVESSLLLQCNSVTDKVVKGTKCKSKSSLGLALNTATPKIKPTIHSKSKTAERPSTPIKIKSSLPLPGFSVQNSQITFDTYTKRSKYSLGLSVNEATSMKSIPTREINSKNTEHVIDKPTPPVKTKSAQTLQQYLSKSTKSYFAPSNQRKFGSLTYAECVKINLHKPAMPKPANSLIEKTTVPLRKNVLSSQKKTTPTKKTKPRKKSKKKKHRQAQNIRSIQEAPNRQSNSHPLRRCKKSYPIIWSFIKPFNRRSRHHKIHQHRQIVKPTCSNRCRNHIMASNVHEIINSPFVKNASSCVPPALLNKLLNCDFKIWSTAQPWAVRMEEEAIKTYKNLKLENDNQKVQVSDYDFLTNSEKSWLAGVCRTVSNRGSKDSWPLLVKCLHKHPDSTLVQATKHRCFCLKKEGYIYTLRKDHAYYTQLQFLMDITDNVYAELLVHTNKETAIVPVWIDFDFLEEAEKKLERFYTDIVLPYLLKSGGCKMKSQHHKELS</sequence>
<reference evidence="2" key="2">
    <citation type="submission" date="2021-03" db="UniProtKB">
        <authorList>
            <consortium name="Ensembl"/>
        </authorList>
    </citation>
    <scope>IDENTIFICATION</scope>
</reference>
<dbReference type="Ensembl" id="ENSXETT00000123424">
    <property type="protein sequence ID" value="ENSXETP00000112316"/>
    <property type="gene ID" value="ENSXETG00000041513"/>
</dbReference>
<reference evidence="4 5" key="3">
    <citation type="submission" date="2025-04" db="UniProtKB">
        <authorList>
            <consortium name="RefSeq"/>
        </authorList>
    </citation>
    <scope>IDENTIFICATION</scope>
    <source>
        <strain evidence="4 5">Nigerian</strain>
        <tissue evidence="4 5">Liver and blood</tissue>
    </source>
</reference>
<dbReference type="PANTHER" id="PTHR46609:SF8">
    <property type="entry name" value="YQAJ VIRAL RECOMBINASE DOMAIN-CONTAINING PROTEIN"/>
    <property type="match status" value="1"/>
</dbReference>
<dbReference type="Xenbase" id="XB-GENE-29086211">
    <property type="gene designation" value="LOC101732574"/>
</dbReference>
<dbReference type="OrthoDB" id="6155932at2759"/>
<gene>
    <name evidence="2 4 5 6" type="primary">LOC101732574</name>
</gene>
<dbReference type="Ensembl" id="ENSXETT00000110518">
    <property type="protein sequence ID" value="ENSXETP00000103747"/>
    <property type="gene ID" value="ENSXETG00000041513"/>
</dbReference>
<protein>
    <submittedName>
        <fullName evidence="2">Uncharacterized LOC101732574</fullName>
    </submittedName>
    <submittedName>
        <fullName evidence="4 5">Uncharacterized protein LOC101732574</fullName>
    </submittedName>
</protein>
<dbReference type="AlphaFoldDB" id="A0A803J797"/>
<accession>A0A803J797</accession>
<dbReference type="KEGG" id="xtr:101732574"/>